<name>A0A2Z6QZ85_9GLOM</name>
<keyword evidence="2" id="KW-1185">Reference proteome</keyword>
<dbReference type="EMBL" id="BEXD01000852">
    <property type="protein sequence ID" value="GBB90634.1"/>
    <property type="molecule type" value="Genomic_DNA"/>
</dbReference>
<proteinExistence type="predicted"/>
<reference evidence="1 2" key="1">
    <citation type="submission" date="2017-11" db="EMBL/GenBank/DDBJ databases">
        <title>The genome of Rhizophagus clarus HR1 reveals common genetic basis of auxotrophy among arbuscular mycorrhizal fungi.</title>
        <authorList>
            <person name="Kobayashi Y."/>
        </authorList>
    </citation>
    <scope>NUCLEOTIDE SEQUENCE [LARGE SCALE GENOMIC DNA]</scope>
    <source>
        <strain evidence="1 2">HR1</strain>
    </source>
</reference>
<protein>
    <submittedName>
        <fullName evidence="1">Uncharacterized protein</fullName>
    </submittedName>
</protein>
<organism evidence="1 2">
    <name type="scientific">Rhizophagus clarus</name>
    <dbReference type="NCBI Taxonomy" id="94130"/>
    <lineage>
        <taxon>Eukaryota</taxon>
        <taxon>Fungi</taxon>
        <taxon>Fungi incertae sedis</taxon>
        <taxon>Mucoromycota</taxon>
        <taxon>Glomeromycotina</taxon>
        <taxon>Glomeromycetes</taxon>
        <taxon>Glomerales</taxon>
        <taxon>Glomeraceae</taxon>
        <taxon>Rhizophagus</taxon>
    </lineage>
</organism>
<evidence type="ECO:0000313" key="2">
    <source>
        <dbReference type="Proteomes" id="UP000247702"/>
    </source>
</evidence>
<sequence>MPTIYSSYDPQFDTSSTPVVSDELSTSTMNLNQSLPVTHPNFNMIPNLQPAIYSTQMSKLSFFYAPLNDFQIYYIICEEISLSFENVSQLIINAGNYSIPNNSFMFYHVQPEFKKIYQVTCEMVSNTLIYRLLNKTLFGIQFIQNEYQQQEFSKSHQENLKFHLEND</sequence>
<gene>
    <name evidence="1" type="ORF">RclHR1_17650004</name>
</gene>
<dbReference type="AlphaFoldDB" id="A0A2Z6QZ85"/>
<comment type="caution">
    <text evidence="1">The sequence shown here is derived from an EMBL/GenBank/DDBJ whole genome shotgun (WGS) entry which is preliminary data.</text>
</comment>
<evidence type="ECO:0000313" key="1">
    <source>
        <dbReference type="EMBL" id="GBB90634.1"/>
    </source>
</evidence>
<dbReference type="Proteomes" id="UP000247702">
    <property type="component" value="Unassembled WGS sequence"/>
</dbReference>
<accession>A0A2Z6QZ85</accession>